<feature type="domain" description="Tyr recombinase" evidence="2">
    <location>
        <begin position="6"/>
        <end position="181"/>
    </location>
</feature>
<proteinExistence type="predicted"/>
<dbReference type="InterPro" id="IPR002104">
    <property type="entry name" value="Integrase_catalytic"/>
</dbReference>
<dbReference type="PANTHER" id="PTHR30349:SF82">
    <property type="entry name" value="INTEGRASE_RECOMBINASE YOEC-RELATED"/>
    <property type="match status" value="1"/>
</dbReference>
<dbReference type="Pfam" id="PF00589">
    <property type="entry name" value="Phage_integrase"/>
    <property type="match status" value="1"/>
</dbReference>
<organism evidence="3 4">
    <name type="scientific">Fictibacillus terranigra</name>
    <dbReference type="NCBI Taxonomy" id="3058424"/>
    <lineage>
        <taxon>Bacteria</taxon>
        <taxon>Bacillati</taxon>
        <taxon>Bacillota</taxon>
        <taxon>Bacilli</taxon>
        <taxon>Bacillales</taxon>
        <taxon>Fictibacillaceae</taxon>
        <taxon>Fictibacillus</taxon>
    </lineage>
</organism>
<evidence type="ECO:0000313" key="4">
    <source>
        <dbReference type="Proteomes" id="UP001168694"/>
    </source>
</evidence>
<sequence length="185" mass="20944">MAGEFTVQPIRDKKHIERIKKALHGRDRLLFILGINFGLRISDLLTLKVKDLRGKRYLTIIESKTGKQRRIDFSDSVIREVKTLEGSPEDYVFASREGVNKPISRQQAWNIINAAVERAGLTEKIGKLGTHSLRKTFGYHAYNSGKGVDLSLLMEVFGHSSQKITLRYIGIQADDISKVYKSLSL</sequence>
<dbReference type="Gene3D" id="1.10.443.10">
    <property type="entry name" value="Intergrase catalytic core"/>
    <property type="match status" value="1"/>
</dbReference>
<dbReference type="InterPro" id="IPR011010">
    <property type="entry name" value="DNA_brk_join_enz"/>
</dbReference>
<gene>
    <name evidence="3" type="ORF">QYF49_11585</name>
</gene>
<dbReference type="InterPro" id="IPR013762">
    <property type="entry name" value="Integrase-like_cat_sf"/>
</dbReference>
<accession>A0ABT8E6V9</accession>
<protein>
    <submittedName>
        <fullName evidence="3">Site-specific integrase</fullName>
    </submittedName>
</protein>
<dbReference type="PROSITE" id="PS51898">
    <property type="entry name" value="TYR_RECOMBINASE"/>
    <property type="match status" value="1"/>
</dbReference>
<keyword evidence="1" id="KW-0233">DNA recombination</keyword>
<dbReference type="RefSeq" id="WP_290399749.1">
    <property type="nucleotide sequence ID" value="NZ_JAUHLN010000002.1"/>
</dbReference>
<comment type="caution">
    <text evidence="3">The sequence shown here is derived from an EMBL/GenBank/DDBJ whole genome shotgun (WGS) entry which is preliminary data.</text>
</comment>
<dbReference type="PANTHER" id="PTHR30349">
    <property type="entry name" value="PHAGE INTEGRASE-RELATED"/>
    <property type="match status" value="1"/>
</dbReference>
<dbReference type="SUPFAM" id="SSF56349">
    <property type="entry name" value="DNA breaking-rejoining enzymes"/>
    <property type="match status" value="1"/>
</dbReference>
<dbReference type="InterPro" id="IPR050090">
    <property type="entry name" value="Tyrosine_recombinase_XerCD"/>
</dbReference>
<evidence type="ECO:0000313" key="3">
    <source>
        <dbReference type="EMBL" id="MDN4073642.1"/>
    </source>
</evidence>
<dbReference type="CDD" id="cd01192">
    <property type="entry name" value="INT_C_like_3"/>
    <property type="match status" value="1"/>
</dbReference>
<evidence type="ECO:0000259" key="2">
    <source>
        <dbReference type="PROSITE" id="PS51898"/>
    </source>
</evidence>
<evidence type="ECO:0000256" key="1">
    <source>
        <dbReference type="ARBA" id="ARBA00023172"/>
    </source>
</evidence>
<name>A0ABT8E6V9_9BACL</name>
<dbReference type="Proteomes" id="UP001168694">
    <property type="component" value="Unassembled WGS sequence"/>
</dbReference>
<dbReference type="EMBL" id="JAUHLN010000002">
    <property type="protein sequence ID" value="MDN4073642.1"/>
    <property type="molecule type" value="Genomic_DNA"/>
</dbReference>
<reference evidence="3" key="1">
    <citation type="submission" date="2023-06" db="EMBL/GenBank/DDBJ databases">
        <title>Draft Genome Sequences of Representative Paenibacillus Polymyxa, Bacillus cereus, Fictibacillus sp., and Brevibacillus agri Strains Isolated from Amazonian Dark Earth.</title>
        <authorList>
            <person name="Pellegrinetti T.A."/>
            <person name="Cunha I.C.M."/>
            <person name="Chaves M.G."/>
            <person name="Freitas A.S."/>
            <person name="Silva A.V.R."/>
            <person name="Tsai S.M."/>
            <person name="Mendes L.W."/>
        </authorList>
    </citation>
    <scope>NUCLEOTIDE SEQUENCE</scope>
    <source>
        <strain evidence="3">CENA-BCM004</strain>
    </source>
</reference>
<keyword evidence="4" id="KW-1185">Reference proteome</keyword>